<evidence type="ECO:0000313" key="2">
    <source>
        <dbReference type="EMBL" id="PRP97137.1"/>
    </source>
</evidence>
<organism evidence="2 3">
    <name type="scientific">Enhygromyxa salina</name>
    <dbReference type="NCBI Taxonomy" id="215803"/>
    <lineage>
        <taxon>Bacteria</taxon>
        <taxon>Pseudomonadati</taxon>
        <taxon>Myxococcota</taxon>
        <taxon>Polyangia</taxon>
        <taxon>Nannocystales</taxon>
        <taxon>Nannocystaceae</taxon>
        <taxon>Enhygromyxa</taxon>
    </lineage>
</organism>
<evidence type="ECO:0000256" key="1">
    <source>
        <dbReference type="SAM" id="Phobius"/>
    </source>
</evidence>
<accession>A0A2S9XW83</accession>
<dbReference type="AlphaFoldDB" id="A0A2S9XW83"/>
<evidence type="ECO:0000313" key="3">
    <source>
        <dbReference type="Proteomes" id="UP000238823"/>
    </source>
</evidence>
<feature type="transmembrane region" description="Helical" evidence="1">
    <location>
        <begin position="45"/>
        <end position="65"/>
    </location>
</feature>
<keyword evidence="1" id="KW-0812">Transmembrane</keyword>
<keyword evidence="1" id="KW-1133">Transmembrane helix</keyword>
<dbReference type="EMBL" id="PVNL01000131">
    <property type="protein sequence ID" value="PRP97137.1"/>
    <property type="molecule type" value="Genomic_DNA"/>
</dbReference>
<name>A0A2S9XW83_9BACT</name>
<reference evidence="2 3" key="1">
    <citation type="submission" date="2018-03" db="EMBL/GenBank/DDBJ databases">
        <title>Draft Genome Sequences of the Obligatory Marine Myxobacteria Enhygromyxa salina SWB007.</title>
        <authorList>
            <person name="Poehlein A."/>
            <person name="Moghaddam J.A."/>
            <person name="Harms H."/>
            <person name="Alanjari M."/>
            <person name="Koenig G.M."/>
            <person name="Daniel R."/>
            <person name="Schaeberle T.F."/>
        </authorList>
    </citation>
    <scope>NUCLEOTIDE SEQUENCE [LARGE SCALE GENOMIC DNA]</scope>
    <source>
        <strain evidence="2 3">SWB007</strain>
    </source>
</reference>
<gene>
    <name evidence="2" type="ORF">ENSA7_67490</name>
</gene>
<comment type="caution">
    <text evidence="2">The sequence shown here is derived from an EMBL/GenBank/DDBJ whole genome shotgun (WGS) entry which is preliminary data.</text>
</comment>
<dbReference type="Proteomes" id="UP000238823">
    <property type="component" value="Unassembled WGS sequence"/>
</dbReference>
<keyword evidence="1" id="KW-0472">Membrane</keyword>
<protein>
    <submittedName>
        <fullName evidence="2">Uncharacterized protein</fullName>
    </submittedName>
</protein>
<dbReference type="RefSeq" id="WP_106093572.1">
    <property type="nucleotide sequence ID" value="NZ_PVNL01000131.1"/>
</dbReference>
<dbReference type="OrthoDB" id="9877869at2"/>
<sequence length="67" mass="7107">MRYVCSNCHTPLDAEPTDEHKVCPRCKAEAGIELVKVVAPKPMQLFGLILLVAAVTTIGGSLIGLTS</sequence>
<proteinExistence type="predicted"/>